<dbReference type="HOGENOM" id="CLU_805125_0_0_1"/>
<organism evidence="2 3">
    <name type="scientific">Solanum tuberosum</name>
    <name type="common">Potato</name>
    <dbReference type="NCBI Taxonomy" id="4113"/>
    <lineage>
        <taxon>Eukaryota</taxon>
        <taxon>Viridiplantae</taxon>
        <taxon>Streptophyta</taxon>
        <taxon>Embryophyta</taxon>
        <taxon>Tracheophyta</taxon>
        <taxon>Spermatophyta</taxon>
        <taxon>Magnoliopsida</taxon>
        <taxon>eudicotyledons</taxon>
        <taxon>Gunneridae</taxon>
        <taxon>Pentapetalae</taxon>
        <taxon>asterids</taxon>
        <taxon>lamiids</taxon>
        <taxon>Solanales</taxon>
        <taxon>Solanaceae</taxon>
        <taxon>Solanoideae</taxon>
        <taxon>Solaneae</taxon>
        <taxon>Solanum</taxon>
    </lineage>
</organism>
<keyword evidence="3" id="KW-1185">Reference proteome</keyword>
<feature type="region of interest" description="Disordered" evidence="1">
    <location>
        <begin position="241"/>
        <end position="345"/>
    </location>
</feature>
<dbReference type="Gramene" id="PGSC0003DMT400088868">
    <property type="protein sequence ID" value="PGSC0003DMT400088868"/>
    <property type="gene ID" value="PGSC0003DMG400038439"/>
</dbReference>
<protein>
    <recommendedName>
        <fullName evidence="4">Integrase core domain containing protein</fullName>
    </recommendedName>
</protein>
<evidence type="ECO:0000313" key="2">
    <source>
        <dbReference type="EnsemblPlants" id="PGSC0003DMT400088868"/>
    </source>
</evidence>
<evidence type="ECO:0000313" key="3">
    <source>
        <dbReference type="Proteomes" id="UP000011115"/>
    </source>
</evidence>
<reference evidence="3" key="1">
    <citation type="journal article" date="2011" name="Nature">
        <title>Genome sequence and analysis of the tuber crop potato.</title>
        <authorList>
            <consortium name="The Potato Genome Sequencing Consortium"/>
        </authorList>
    </citation>
    <scope>NUCLEOTIDE SEQUENCE [LARGE SCALE GENOMIC DNA]</scope>
    <source>
        <strain evidence="3">cv. DM1-3 516 R44</strain>
    </source>
</reference>
<accession>M1DGX0</accession>
<feature type="compositionally biased region" description="Acidic residues" evidence="1">
    <location>
        <begin position="285"/>
        <end position="297"/>
    </location>
</feature>
<proteinExistence type="predicted"/>
<dbReference type="Proteomes" id="UP000011115">
    <property type="component" value="Unassembled WGS sequence"/>
</dbReference>
<name>M1DGX0_SOLTU</name>
<reference evidence="2" key="2">
    <citation type="submission" date="2015-06" db="UniProtKB">
        <authorList>
            <consortium name="EnsemblPlants"/>
        </authorList>
    </citation>
    <scope>IDENTIFICATION</scope>
    <source>
        <strain evidence="2">DM1-3 516 R44</strain>
    </source>
</reference>
<dbReference type="InParanoid" id="M1DGX0"/>
<dbReference type="PaxDb" id="4113-PGSC0003DMT400088868"/>
<evidence type="ECO:0008006" key="4">
    <source>
        <dbReference type="Google" id="ProtNLM"/>
    </source>
</evidence>
<feature type="compositionally biased region" description="Pro residues" evidence="1">
    <location>
        <begin position="333"/>
        <end position="345"/>
    </location>
</feature>
<sequence>MLMVFDPTHSRPVRSMVGPTDRRSYHSVLSPEGENQVDDRKEQSASHRTVSRCSALSPKLTELEDVEGQSKKAMELTKGRIAEWIDDPNLLHRMHALILFTGVAGLNSRSWIESRHVGSFGELGRARQTTQRCTEVPHLTFYFLLYLKFDFVTFSEKLEVAESTRLLAKSLLDRPLSAPLKPLCTIAFGWQILACRMLSVIHFKGLPIADMQKISGICLSNPFGEPDLPCQNMVRTNINMPPWKRAQGNTINEGGSNPPKRERQERTTGGQSRGKRPTYERETTEFEDTLSELEDDQLSQSQPDEIWARSHPDFARVPSSSTPAGSVSAPAHPLAPVPLVIPPPS</sequence>
<dbReference type="EnsemblPlants" id="PGSC0003DMT400088868">
    <property type="protein sequence ID" value="PGSC0003DMT400088868"/>
    <property type="gene ID" value="PGSC0003DMG400038439"/>
</dbReference>
<dbReference type="AlphaFoldDB" id="M1DGX0"/>
<feature type="region of interest" description="Disordered" evidence="1">
    <location>
        <begin position="1"/>
        <end position="51"/>
    </location>
</feature>
<evidence type="ECO:0000256" key="1">
    <source>
        <dbReference type="SAM" id="MobiDB-lite"/>
    </source>
</evidence>